<feature type="domain" description="RNA polymerase sigma-70 region 2" evidence="7">
    <location>
        <begin position="281"/>
        <end position="350"/>
    </location>
</feature>
<keyword evidence="10" id="KW-1185">Reference proteome</keyword>
<dbReference type="SUPFAM" id="SSF88946">
    <property type="entry name" value="Sigma2 domain of RNA polymerase sigma factors"/>
    <property type="match status" value="1"/>
</dbReference>
<evidence type="ECO:0000256" key="1">
    <source>
        <dbReference type="ARBA" id="ARBA00007788"/>
    </source>
</evidence>
<dbReference type="GO" id="GO:0016987">
    <property type="term" value="F:sigma factor activity"/>
    <property type="evidence" value="ECO:0007669"/>
    <property type="project" value="UniProtKB-KW"/>
</dbReference>
<dbReference type="Gene3D" id="1.10.10.10">
    <property type="entry name" value="Winged helix-like DNA-binding domain superfamily/Winged helix DNA-binding domain"/>
    <property type="match status" value="2"/>
</dbReference>
<sequence>MAIVPKFCACASHGPTSQYAKPNDQLLSSISLYGNAKSKTMASALPEELKKIRIGSLKISACSYTEAIQSKANFYSNSTNEESTSGSIQFGLLMENLNEIEEILGSKELELLESDIIQQIKRLGALKLFHECLSRNLASTPLESNILQLEVPLEKPKDKVKVVRSGKSQERKLKRIEALHKRAIERESFIFKPHTDCKKSLKCHRRIISFGWKSINHYTAKEESEFSEGVKVASKLERIREAIEKETGQPVSYVDWAKAAKIDTRTLSHVLVHGSYCRDQLVECTRPLVIHLVRKFRGIGIAPDDLLQAANLGVLKGAEKFDIKKGYKFSTYIRYWIRKAIFEQIAQNSRIFRMSVRAESMVQKIEKAQRELHISLGRYPKDEETAKFTGFPLSSVRLARRCSRSVRSLDQSIGYGLRLKLTDIIPDRSVEGRSSIDKRQLKDELQFILEELNPREKQIIALRYGLNDGTCKSLEEVGKHFSLTKEWIRKIEKGAIAKLRRDDIKGNVIRLLNW</sequence>
<evidence type="ECO:0000259" key="6">
    <source>
        <dbReference type="Pfam" id="PF04539"/>
    </source>
</evidence>
<accession>A0AAD5ZPS6</accession>
<dbReference type="InterPro" id="IPR000943">
    <property type="entry name" value="RNA_pol_sigma70"/>
</dbReference>
<comment type="caution">
    <text evidence="9">The sequence shown here is derived from an EMBL/GenBank/DDBJ whole genome shotgun (WGS) entry which is preliminary data.</text>
</comment>
<dbReference type="EMBL" id="JAMRDG010000001">
    <property type="protein sequence ID" value="KAJ3701821.1"/>
    <property type="molecule type" value="Genomic_DNA"/>
</dbReference>
<evidence type="ECO:0000256" key="3">
    <source>
        <dbReference type="ARBA" id="ARBA00023082"/>
    </source>
</evidence>
<proteinExistence type="inferred from homology"/>
<evidence type="ECO:0000259" key="8">
    <source>
        <dbReference type="Pfam" id="PF04545"/>
    </source>
</evidence>
<keyword evidence="4" id="KW-0238">DNA-binding</keyword>
<dbReference type="InterPro" id="IPR007624">
    <property type="entry name" value="RNA_pol_sigma70_r3"/>
</dbReference>
<gene>
    <name evidence="9" type="ORF">LUZ61_005526</name>
</gene>
<dbReference type="InterPro" id="IPR050239">
    <property type="entry name" value="Sigma-70_RNA_pol_init_factors"/>
</dbReference>
<dbReference type="Pfam" id="PF04542">
    <property type="entry name" value="Sigma70_r2"/>
    <property type="match status" value="1"/>
</dbReference>
<dbReference type="Pfam" id="PF04545">
    <property type="entry name" value="Sigma70_r4"/>
    <property type="match status" value="1"/>
</dbReference>
<dbReference type="Proteomes" id="UP001210211">
    <property type="component" value="Unassembled WGS sequence"/>
</dbReference>
<keyword evidence="2" id="KW-0805">Transcription regulation</keyword>
<protein>
    <recommendedName>
        <fullName evidence="11">Sigma factor</fullName>
    </recommendedName>
</protein>
<dbReference type="PANTHER" id="PTHR30603">
    <property type="entry name" value="RNA POLYMERASE SIGMA FACTOR RPO"/>
    <property type="match status" value="1"/>
</dbReference>
<keyword evidence="5" id="KW-0804">Transcription</keyword>
<dbReference type="InterPro" id="IPR013324">
    <property type="entry name" value="RNA_pol_sigma_r3/r4-like"/>
</dbReference>
<evidence type="ECO:0000313" key="9">
    <source>
        <dbReference type="EMBL" id="KAJ3701821.1"/>
    </source>
</evidence>
<dbReference type="AlphaFoldDB" id="A0AAD5ZPS6"/>
<evidence type="ECO:0000259" key="7">
    <source>
        <dbReference type="Pfam" id="PF04542"/>
    </source>
</evidence>
<evidence type="ECO:0008006" key="11">
    <source>
        <dbReference type="Google" id="ProtNLM"/>
    </source>
</evidence>
<dbReference type="GO" id="GO:0006352">
    <property type="term" value="P:DNA-templated transcription initiation"/>
    <property type="evidence" value="ECO:0007669"/>
    <property type="project" value="InterPro"/>
</dbReference>
<dbReference type="GO" id="GO:0003677">
    <property type="term" value="F:DNA binding"/>
    <property type="evidence" value="ECO:0007669"/>
    <property type="project" value="UniProtKB-KW"/>
</dbReference>
<dbReference type="SUPFAM" id="SSF88659">
    <property type="entry name" value="Sigma3 and sigma4 domains of RNA polymerase sigma factors"/>
    <property type="match status" value="2"/>
</dbReference>
<reference evidence="9 10" key="1">
    <citation type="journal article" date="2022" name="Cell">
        <title>Repeat-based holocentromeres influence genome architecture and karyotype evolution.</title>
        <authorList>
            <person name="Hofstatter P.G."/>
            <person name="Thangavel G."/>
            <person name="Lux T."/>
            <person name="Neumann P."/>
            <person name="Vondrak T."/>
            <person name="Novak P."/>
            <person name="Zhang M."/>
            <person name="Costa L."/>
            <person name="Castellani M."/>
            <person name="Scott A."/>
            <person name="Toegelov H."/>
            <person name="Fuchs J."/>
            <person name="Mata-Sucre Y."/>
            <person name="Dias Y."/>
            <person name="Vanzela A.L.L."/>
            <person name="Huettel B."/>
            <person name="Almeida C.C.S."/>
            <person name="Simkova H."/>
            <person name="Souza G."/>
            <person name="Pedrosa-Harand A."/>
            <person name="Macas J."/>
            <person name="Mayer K.F.X."/>
            <person name="Houben A."/>
            <person name="Marques A."/>
        </authorList>
    </citation>
    <scope>NUCLEOTIDE SEQUENCE [LARGE SCALE GENOMIC DNA]</scope>
    <source>
        <strain evidence="9">RhyTen1mFocal</strain>
    </source>
</reference>
<dbReference type="NCBIfam" id="TIGR02937">
    <property type="entry name" value="sigma70-ECF"/>
    <property type="match status" value="1"/>
</dbReference>
<dbReference type="PANTHER" id="PTHR30603:SF13">
    <property type="entry name" value="RNA POLYMERASE SIGMA FACTOR SIGC"/>
    <property type="match status" value="1"/>
</dbReference>
<dbReference type="Pfam" id="PF04539">
    <property type="entry name" value="Sigma70_r3"/>
    <property type="match status" value="1"/>
</dbReference>
<dbReference type="InterPro" id="IPR014284">
    <property type="entry name" value="RNA_pol_sigma-70_dom"/>
</dbReference>
<feature type="domain" description="RNA polymerase sigma-70 region 4" evidence="8">
    <location>
        <begin position="449"/>
        <end position="500"/>
    </location>
</feature>
<name>A0AAD5ZPS6_9POAL</name>
<organism evidence="9 10">
    <name type="scientific">Rhynchospora tenuis</name>
    <dbReference type="NCBI Taxonomy" id="198213"/>
    <lineage>
        <taxon>Eukaryota</taxon>
        <taxon>Viridiplantae</taxon>
        <taxon>Streptophyta</taxon>
        <taxon>Embryophyta</taxon>
        <taxon>Tracheophyta</taxon>
        <taxon>Spermatophyta</taxon>
        <taxon>Magnoliopsida</taxon>
        <taxon>Liliopsida</taxon>
        <taxon>Poales</taxon>
        <taxon>Cyperaceae</taxon>
        <taxon>Cyperoideae</taxon>
        <taxon>Rhynchosporeae</taxon>
        <taxon>Rhynchospora</taxon>
    </lineage>
</organism>
<feature type="domain" description="RNA polymerase sigma-70 region 3" evidence="6">
    <location>
        <begin position="363"/>
        <end position="432"/>
    </location>
</feature>
<dbReference type="InterPro" id="IPR036388">
    <property type="entry name" value="WH-like_DNA-bd_sf"/>
</dbReference>
<evidence type="ECO:0000256" key="2">
    <source>
        <dbReference type="ARBA" id="ARBA00023015"/>
    </source>
</evidence>
<evidence type="ECO:0000313" key="10">
    <source>
        <dbReference type="Proteomes" id="UP001210211"/>
    </source>
</evidence>
<keyword evidence="3" id="KW-0731">Sigma factor</keyword>
<dbReference type="Gene3D" id="1.20.120.1810">
    <property type="match status" value="1"/>
</dbReference>
<dbReference type="InterPro" id="IPR007627">
    <property type="entry name" value="RNA_pol_sigma70_r2"/>
</dbReference>
<dbReference type="CDD" id="cd06171">
    <property type="entry name" value="Sigma70_r4"/>
    <property type="match status" value="1"/>
</dbReference>
<evidence type="ECO:0000256" key="4">
    <source>
        <dbReference type="ARBA" id="ARBA00023125"/>
    </source>
</evidence>
<evidence type="ECO:0000256" key="5">
    <source>
        <dbReference type="ARBA" id="ARBA00023163"/>
    </source>
</evidence>
<dbReference type="PRINTS" id="PR00046">
    <property type="entry name" value="SIGMA70FCT"/>
</dbReference>
<dbReference type="InterPro" id="IPR013325">
    <property type="entry name" value="RNA_pol_sigma_r2"/>
</dbReference>
<dbReference type="InterPro" id="IPR007630">
    <property type="entry name" value="RNA_pol_sigma70_r4"/>
</dbReference>
<comment type="similarity">
    <text evidence="1">Belongs to the sigma-70 factor family.</text>
</comment>